<reference evidence="7" key="1">
    <citation type="journal article" date="2019" name="Int. J. Syst. Evol. Microbiol.">
        <title>The Global Catalogue of Microorganisms (GCM) 10K type strain sequencing project: providing services to taxonomists for standard genome sequencing and annotation.</title>
        <authorList>
            <consortium name="The Broad Institute Genomics Platform"/>
            <consortium name="The Broad Institute Genome Sequencing Center for Infectious Disease"/>
            <person name="Wu L."/>
            <person name="Ma J."/>
        </authorList>
    </citation>
    <scope>NUCLEOTIDE SEQUENCE [LARGE SCALE GENOMIC DNA]</scope>
    <source>
        <strain evidence="7">CCM 7044</strain>
    </source>
</reference>
<keyword evidence="1" id="KW-0805">Transcription regulation</keyword>
<dbReference type="Gene3D" id="1.10.357.10">
    <property type="entry name" value="Tetracycline Repressor, domain 2"/>
    <property type="match status" value="1"/>
</dbReference>
<name>A0ABW5VTZ0_9MICO</name>
<dbReference type="PANTHER" id="PTHR30055">
    <property type="entry name" value="HTH-TYPE TRANSCRIPTIONAL REGULATOR RUTR"/>
    <property type="match status" value="1"/>
</dbReference>
<feature type="domain" description="HTH tetR-type" evidence="5">
    <location>
        <begin position="12"/>
        <end position="72"/>
    </location>
</feature>
<evidence type="ECO:0000313" key="6">
    <source>
        <dbReference type="EMBL" id="MFD2795147.1"/>
    </source>
</evidence>
<organism evidence="6 7">
    <name type="scientific">Promicromonospora vindobonensis</name>
    <dbReference type="NCBI Taxonomy" id="195748"/>
    <lineage>
        <taxon>Bacteria</taxon>
        <taxon>Bacillati</taxon>
        <taxon>Actinomycetota</taxon>
        <taxon>Actinomycetes</taxon>
        <taxon>Micrococcales</taxon>
        <taxon>Promicromonosporaceae</taxon>
        <taxon>Promicromonospora</taxon>
    </lineage>
</organism>
<keyword evidence="2 4" id="KW-0238">DNA-binding</keyword>
<accession>A0ABW5VTZ0</accession>
<protein>
    <submittedName>
        <fullName evidence="6">TetR/AcrR family transcriptional regulator</fullName>
    </submittedName>
</protein>
<evidence type="ECO:0000313" key="7">
    <source>
        <dbReference type="Proteomes" id="UP001597479"/>
    </source>
</evidence>
<dbReference type="InterPro" id="IPR001647">
    <property type="entry name" value="HTH_TetR"/>
</dbReference>
<gene>
    <name evidence="6" type="ORF">ACFS27_16435</name>
</gene>
<comment type="caution">
    <text evidence="6">The sequence shown here is derived from an EMBL/GenBank/DDBJ whole genome shotgun (WGS) entry which is preliminary data.</text>
</comment>
<dbReference type="Proteomes" id="UP001597479">
    <property type="component" value="Unassembled WGS sequence"/>
</dbReference>
<evidence type="ECO:0000256" key="1">
    <source>
        <dbReference type="ARBA" id="ARBA00023015"/>
    </source>
</evidence>
<evidence type="ECO:0000256" key="2">
    <source>
        <dbReference type="ARBA" id="ARBA00023125"/>
    </source>
</evidence>
<evidence type="ECO:0000259" key="5">
    <source>
        <dbReference type="PROSITE" id="PS50977"/>
    </source>
</evidence>
<keyword evidence="7" id="KW-1185">Reference proteome</keyword>
<proteinExistence type="predicted"/>
<dbReference type="RefSeq" id="WP_377184941.1">
    <property type="nucleotide sequence ID" value="NZ_JBHUOG010000002.1"/>
</dbReference>
<dbReference type="Pfam" id="PF00440">
    <property type="entry name" value="TetR_N"/>
    <property type="match status" value="1"/>
</dbReference>
<evidence type="ECO:0000256" key="4">
    <source>
        <dbReference type="PROSITE-ProRule" id="PRU00335"/>
    </source>
</evidence>
<dbReference type="InterPro" id="IPR050109">
    <property type="entry name" value="HTH-type_TetR-like_transc_reg"/>
</dbReference>
<dbReference type="PROSITE" id="PS50977">
    <property type="entry name" value="HTH_TETR_2"/>
    <property type="match status" value="1"/>
</dbReference>
<dbReference type="EMBL" id="JBHUOG010000002">
    <property type="protein sequence ID" value="MFD2795147.1"/>
    <property type="molecule type" value="Genomic_DNA"/>
</dbReference>
<dbReference type="InterPro" id="IPR009057">
    <property type="entry name" value="Homeodomain-like_sf"/>
</dbReference>
<dbReference type="PANTHER" id="PTHR30055:SF234">
    <property type="entry name" value="HTH-TYPE TRANSCRIPTIONAL REGULATOR BETI"/>
    <property type="match status" value="1"/>
</dbReference>
<sequence>MVVRLSRAAQQQLTHERLLEAGRAVYLRRGFLAATVEEIAEEAGYTRGAVYKHFGGKEGLWQAITDATADAHLTRLCAALNEAATRGQLVAALLPDVRSDDGTRWSLAAVEYIAAINGRPADAERAMAAQRRNDELVTAALAGCCTRLGIRPVMPLPDLVTVLASLGGSLTLRSAMDPDTDVAAIVSGFIEAMFPAPEESGR</sequence>
<keyword evidence="3" id="KW-0804">Transcription</keyword>
<dbReference type="SUPFAM" id="SSF46689">
    <property type="entry name" value="Homeodomain-like"/>
    <property type="match status" value="1"/>
</dbReference>
<evidence type="ECO:0000256" key="3">
    <source>
        <dbReference type="ARBA" id="ARBA00023163"/>
    </source>
</evidence>
<feature type="DNA-binding region" description="H-T-H motif" evidence="4">
    <location>
        <begin position="35"/>
        <end position="54"/>
    </location>
</feature>
<dbReference type="PRINTS" id="PR00455">
    <property type="entry name" value="HTHTETR"/>
</dbReference>